<dbReference type="STRING" id="1561998.A0A1I7UGT2"/>
<sequence length="420" mass="47383">MDSFEPIIKRDEKTSGGDDSGIDYETSGGLNGSPLALSGALDDLKVAPKPPKRKLIEEDEEDKKPKRLLILDPLTWHTAMCLGNELQTVEEGILTKEMRACIELLLKKFEETGCSPEVKYSKEPDYDGLQAILENSLLISFRPTKAIKKLKPPTASEKAPMLLLTFTNPEYLKEGVKGAEILKEAKRWVEEKRNAVYDTKSLKMIKLIDGWKPNSTFLRDKGFKEAQKGEKGKLLPLVVIHVAPGFNEKELEAQVTSLSTVVLRGLGEACGMDYGAFGIEEITRLDPGQQITILRHRPQSSTTNYRMTGREQARQWNVDTVEEKSRNLEQFTKNYKEIQEVGKRGFQKLVSDWSNREAIIEKLTRDLKSAQFPLLKGRNVDGTFPISSFASNVDLDPEIFTYQHERNSGNYHILGLKPLI</sequence>
<accession>A0A1I7UGT2</accession>
<feature type="region of interest" description="Disordered" evidence="1">
    <location>
        <begin position="41"/>
        <end position="60"/>
    </location>
</feature>
<feature type="compositionally biased region" description="Basic and acidic residues" evidence="1">
    <location>
        <begin position="7"/>
        <end position="16"/>
    </location>
</feature>
<feature type="region of interest" description="Disordered" evidence="1">
    <location>
        <begin position="1"/>
        <end position="36"/>
    </location>
</feature>
<evidence type="ECO:0000256" key="1">
    <source>
        <dbReference type="SAM" id="MobiDB-lite"/>
    </source>
</evidence>
<evidence type="ECO:0000313" key="3">
    <source>
        <dbReference type="WBParaSite" id="Csp11.Scaffold629.g9176.t1"/>
    </source>
</evidence>
<protein>
    <submittedName>
        <fullName evidence="3">Uncharacterized protein</fullName>
    </submittedName>
</protein>
<keyword evidence="2" id="KW-1185">Reference proteome</keyword>
<evidence type="ECO:0000313" key="2">
    <source>
        <dbReference type="Proteomes" id="UP000095282"/>
    </source>
</evidence>
<dbReference type="Proteomes" id="UP000095282">
    <property type="component" value="Unplaced"/>
</dbReference>
<dbReference type="AlphaFoldDB" id="A0A1I7UGT2"/>
<dbReference type="WBParaSite" id="Csp11.Scaffold629.g9176.t1">
    <property type="protein sequence ID" value="Csp11.Scaffold629.g9176.t1"/>
    <property type="gene ID" value="Csp11.Scaffold629.g9176"/>
</dbReference>
<dbReference type="eggNOG" id="KOG1246">
    <property type="taxonomic scope" value="Eukaryota"/>
</dbReference>
<name>A0A1I7UGT2_9PELO</name>
<organism evidence="2 3">
    <name type="scientific">Caenorhabditis tropicalis</name>
    <dbReference type="NCBI Taxonomy" id="1561998"/>
    <lineage>
        <taxon>Eukaryota</taxon>
        <taxon>Metazoa</taxon>
        <taxon>Ecdysozoa</taxon>
        <taxon>Nematoda</taxon>
        <taxon>Chromadorea</taxon>
        <taxon>Rhabditida</taxon>
        <taxon>Rhabditina</taxon>
        <taxon>Rhabditomorpha</taxon>
        <taxon>Rhabditoidea</taxon>
        <taxon>Rhabditidae</taxon>
        <taxon>Peloderinae</taxon>
        <taxon>Caenorhabditis</taxon>
    </lineage>
</organism>
<dbReference type="Gene3D" id="2.60.120.650">
    <property type="entry name" value="Cupin"/>
    <property type="match status" value="1"/>
</dbReference>
<proteinExistence type="predicted"/>
<reference evidence="3" key="1">
    <citation type="submission" date="2016-11" db="UniProtKB">
        <authorList>
            <consortium name="WormBaseParasite"/>
        </authorList>
    </citation>
    <scope>IDENTIFICATION</scope>
</reference>